<proteinExistence type="predicted"/>
<protein>
    <submittedName>
        <fullName evidence="1">Uncharacterized protein</fullName>
    </submittedName>
</protein>
<organism evidence="1 2">
    <name type="scientific">Candidatus Wolfebacteria bacterium GWA1_42_9</name>
    <dbReference type="NCBI Taxonomy" id="1802553"/>
    <lineage>
        <taxon>Bacteria</taxon>
        <taxon>Candidatus Wolfeibacteriota</taxon>
    </lineage>
</organism>
<comment type="caution">
    <text evidence="1">The sequence shown here is derived from an EMBL/GenBank/DDBJ whole genome shotgun (WGS) entry which is preliminary data.</text>
</comment>
<sequence>MTINDQSTDVPTAGKQSELLKDPNLSRLTDDEMKEIMIFACQEVAKLLVMREKCIDEYVDFVMFSKRTFCSQWER</sequence>
<evidence type="ECO:0000313" key="2">
    <source>
        <dbReference type="Proteomes" id="UP000178303"/>
    </source>
</evidence>
<name>A0A1F8DLW4_9BACT</name>
<evidence type="ECO:0000313" key="1">
    <source>
        <dbReference type="EMBL" id="OGM89412.1"/>
    </source>
</evidence>
<reference evidence="1 2" key="1">
    <citation type="journal article" date="2016" name="Nat. Commun.">
        <title>Thousands of microbial genomes shed light on interconnected biogeochemical processes in an aquifer system.</title>
        <authorList>
            <person name="Anantharaman K."/>
            <person name="Brown C.T."/>
            <person name="Hug L.A."/>
            <person name="Sharon I."/>
            <person name="Castelle C.J."/>
            <person name="Probst A.J."/>
            <person name="Thomas B.C."/>
            <person name="Singh A."/>
            <person name="Wilkins M.J."/>
            <person name="Karaoz U."/>
            <person name="Brodie E.L."/>
            <person name="Williams K.H."/>
            <person name="Hubbard S.S."/>
            <person name="Banfield J.F."/>
        </authorList>
    </citation>
    <scope>NUCLEOTIDE SEQUENCE [LARGE SCALE GENOMIC DNA]</scope>
</reference>
<dbReference type="EMBL" id="MGIN01000023">
    <property type="protein sequence ID" value="OGM89412.1"/>
    <property type="molecule type" value="Genomic_DNA"/>
</dbReference>
<dbReference type="AlphaFoldDB" id="A0A1F8DLW4"/>
<dbReference type="Proteomes" id="UP000178303">
    <property type="component" value="Unassembled WGS sequence"/>
</dbReference>
<gene>
    <name evidence="1" type="ORF">A2108_01605</name>
</gene>
<accession>A0A1F8DLW4</accession>